<dbReference type="Proteomes" id="UP000682733">
    <property type="component" value="Unassembled WGS sequence"/>
</dbReference>
<keyword evidence="1" id="KW-0677">Repeat</keyword>
<dbReference type="Gene3D" id="2.120.10.30">
    <property type="entry name" value="TolB, C-terminal domain"/>
    <property type="match status" value="1"/>
</dbReference>
<keyword evidence="2" id="KW-0175">Coiled coil</keyword>
<name>A0A8S2EXE2_9BILA</name>
<evidence type="ECO:0000313" key="5">
    <source>
        <dbReference type="Proteomes" id="UP000677228"/>
    </source>
</evidence>
<evidence type="ECO:0000256" key="2">
    <source>
        <dbReference type="SAM" id="Coils"/>
    </source>
</evidence>
<dbReference type="InterPro" id="IPR001258">
    <property type="entry name" value="NHL_repeat"/>
</dbReference>
<feature type="coiled-coil region" evidence="2">
    <location>
        <begin position="168"/>
        <end position="195"/>
    </location>
</feature>
<dbReference type="EMBL" id="CAJOBA010040186">
    <property type="protein sequence ID" value="CAF4090612.1"/>
    <property type="molecule type" value="Genomic_DNA"/>
</dbReference>
<organism evidence="3 5">
    <name type="scientific">Didymodactylos carnosus</name>
    <dbReference type="NCBI Taxonomy" id="1234261"/>
    <lineage>
        <taxon>Eukaryota</taxon>
        <taxon>Metazoa</taxon>
        <taxon>Spiralia</taxon>
        <taxon>Gnathifera</taxon>
        <taxon>Rotifera</taxon>
        <taxon>Eurotatoria</taxon>
        <taxon>Bdelloidea</taxon>
        <taxon>Philodinida</taxon>
        <taxon>Philodinidae</taxon>
        <taxon>Didymodactylos</taxon>
    </lineage>
</organism>
<evidence type="ECO:0000313" key="4">
    <source>
        <dbReference type="EMBL" id="CAF4090612.1"/>
    </source>
</evidence>
<dbReference type="Proteomes" id="UP000677228">
    <property type="component" value="Unassembled WGS sequence"/>
</dbReference>
<dbReference type="SUPFAM" id="SSF101898">
    <property type="entry name" value="NHL repeat"/>
    <property type="match status" value="1"/>
</dbReference>
<proteinExistence type="predicted"/>
<protein>
    <submittedName>
        <fullName evidence="3">Uncharacterized protein</fullName>
    </submittedName>
</protein>
<evidence type="ECO:0000313" key="3">
    <source>
        <dbReference type="EMBL" id="CAF1285636.1"/>
    </source>
</evidence>
<dbReference type="AlphaFoldDB" id="A0A8S2EXE2"/>
<dbReference type="Pfam" id="PF01436">
    <property type="entry name" value="NHL"/>
    <property type="match status" value="1"/>
</dbReference>
<evidence type="ECO:0000256" key="1">
    <source>
        <dbReference type="ARBA" id="ARBA00022737"/>
    </source>
</evidence>
<reference evidence="3" key="1">
    <citation type="submission" date="2021-02" db="EMBL/GenBank/DDBJ databases">
        <authorList>
            <person name="Nowell W R."/>
        </authorList>
    </citation>
    <scope>NUCLEOTIDE SEQUENCE</scope>
</reference>
<dbReference type="InterPro" id="IPR011042">
    <property type="entry name" value="6-blade_b-propeller_TolB-like"/>
</dbReference>
<comment type="caution">
    <text evidence="3">The sequence shown here is derived from an EMBL/GenBank/DDBJ whole genome shotgun (WGS) entry which is preliminary data.</text>
</comment>
<dbReference type="EMBL" id="CAJNOK010018618">
    <property type="protein sequence ID" value="CAF1285636.1"/>
    <property type="molecule type" value="Genomic_DNA"/>
</dbReference>
<feature type="non-terminal residue" evidence="3">
    <location>
        <position position="1"/>
    </location>
</feature>
<sequence>NSRIQKWLLGASSGTTLTSYNELSSPNSIFVDTTSTKSQIVAGTGRSGNQTDQLSSPLGIKFDLRNLNLYVADYGNNRIEKFQFYTQSCAWYPDATTVASGGRVKGQLSNPMDIAINSQQNLIVPDYGNQRLEKYFLINNTIVTLATNIENQTAKEREVVTAESDQLKTEFRQKAERLRKELTDKTQEYEKINTDLHAFKKACSNNGPISD</sequence>
<gene>
    <name evidence="3" type="ORF">OVA965_LOCUS27850</name>
    <name evidence="4" type="ORF">TMI583_LOCUS28597</name>
</gene>
<accession>A0A8S2EXE2</accession>